<keyword evidence="5 10" id="KW-0347">Helicase</keyword>
<dbReference type="Pfam" id="PF00271">
    <property type="entry name" value="Helicase_C"/>
    <property type="match status" value="2"/>
</dbReference>
<dbReference type="EMBL" id="CP115611">
    <property type="protein sequence ID" value="WBW71049.1"/>
    <property type="molecule type" value="Genomic_DNA"/>
</dbReference>
<dbReference type="Proteomes" id="UP001212411">
    <property type="component" value="Chromosome 1"/>
</dbReference>
<dbReference type="InterPro" id="IPR036390">
    <property type="entry name" value="WH_DNA-bd_sf"/>
</dbReference>
<evidence type="ECO:0000256" key="6">
    <source>
        <dbReference type="ARBA" id="ARBA00022840"/>
    </source>
</evidence>
<comment type="catalytic activity">
    <reaction evidence="7">
        <text>ATP + H2O = ADP + phosphate + H(+)</text>
        <dbReference type="Rhea" id="RHEA:13065"/>
        <dbReference type="ChEBI" id="CHEBI:15377"/>
        <dbReference type="ChEBI" id="CHEBI:15378"/>
        <dbReference type="ChEBI" id="CHEBI:30616"/>
        <dbReference type="ChEBI" id="CHEBI:43474"/>
        <dbReference type="ChEBI" id="CHEBI:456216"/>
        <dbReference type="EC" id="3.6.4.13"/>
    </reaction>
</comment>
<dbReference type="Pfam" id="PF23445">
    <property type="entry name" value="WHD_SNRNP200"/>
    <property type="match status" value="2"/>
</dbReference>
<dbReference type="PANTHER" id="PTHR47961">
    <property type="entry name" value="DNA POLYMERASE THETA, PUTATIVE (AFU_ORTHOLOGUE AFUA_1G05260)-RELATED"/>
    <property type="match status" value="1"/>
</dbReference>
<dbReference type="SUPFAM" id="SSF158702">
    <property type="entry name" value="Sec63 N-terminal domain-like"/>
    <property type="match status" value="2"/>
</dbReference>
<dbReference type="InterPro" id="IPR004179">
    <property type="entry name" value="Sec63-dom"/>
</dbReference>
<accession>A0AAE9W7W7</accession>
<dbReference type="SUPFAM" id="SSF46785">
    <property type="entry name" value="Winged helix' DNA-binding domain"/>
    <property type="match status" value="2"/>
</dbReference>
<keyword evidence="11" id="KW-1185">Reference proteome</keyword>
<dbReference type="InterPro" id="IPR003593">
    <property type="entry name" value="AAA+_ATPase"/>
</dbReference>
<gene>
    <name evidence="10" type="primary">slh1</name>
    <name evidence="10" type="ORF">SOMG_00604</name>
</gene>
<dbReference type="GO" id="GO:0032991">
    <property type="term" value="C:protein-containing complex"/>
    <property type="evidence" value="ECO:0007669"/>
    <property type="project" value="UniProtKB-ARBA"/>
</dbReference>
<evidence type="ECO:0000313" key="11">
    <source>
        <dbReference type="Proteomes" id="UP001212411"/>
    </source>
</evidence>
<dbReference type="InterPro" id="IPR011545">
    <property type="entry name" value="DEAD/DEAH_box_helicase_dom"/>
</dbReference>
<dbReference type="InterPro" id="IPR014756">
    <property type="entry name" value="Ig_E-set"/>
</dbReference>
<dbReference type="InterPro" id="IPR027417">
    <property type="entry name" value="P-loop_NTPase"/>
</dbReference>
<dbReference type="InterPro" id="IPR057842">
    <property type="entry name" value="WH_MER3"/>
</dbReference>
<dbReference type="FunFam" id="3.40.50.300:FF:000198">
    <property type="entry name" value="Activating signal cointegrator 1 complex subunit"/>
    <property type="match status" value="1"/>
</dbReference>
<dbReference type="InterPro" id="IPR050474">
    <property type="entry name" value="Hel308_SKI2-like"/>
</dbReference>
<dbReference type="SMART" id="SM00487">
    <property type="entry name" value="DEXDc"/>
    <property type="match status" value="2"/>
</dbReference>
<evidence type="ECO:0000256" key="1">
    <source>
        <dbReference type="ARBA" id="ARBA00010140"/>
    </source>
</evidence>
<dbReference type="GO" id="GO:0016787">
    <property type="term" value="F:hydrolase activity"/>
    <property type="evidence" value="ECO:0007669"/>
    <property type="project" value="UniProtKB-KW"/>
</dbReference>
<dbReference type="SUPFAM" id="SSF52540">
    <property type="entry name" value="P-loop containing nucleoside triphosphate hydrolases"/>
    <property type="match status" value="4"/>
</dbReference>
<evidence type="ECO:0000313" key="10">
    <source>
        <dbReference type="EMBL" id="WBW71049.1"/>
    </source>
</evidence>
<dbReference type="FunFam" id="1.10.10.10:FF:000024">
    <property type="entry name" value="U5 small nuclear ribonucleoprotein helicase"/>
    <property type="match status" value="1"/>
</dbReference>
<dbReference type="SUPFAM" id="SSF81296">
    <property type="entry name" value="E set domains"/>
    <property type="match status" value="1"/>
</dbReference>
<dbReference type="FunFam" id="1.10.3380.10:FF:000001">
    <property type="entry name" value="U5 small nuclear ribonucleoprotein helicase"/>
    <property type="match status" value="1"/>
</dbReference>
<dbReference type="InterPro" id="IPR035892">
    <property type="entry name" value="C2_domain_sf"/>
</dbReference>
<dbReference type="Pfam" id="PF00270">
    <property type="entry name" value="DEAD"/>
    <property type="match status" value="2"/>
</dbReference>
<dbReference type="SMART" id="SM00382">
    <property type="entry name" value="AAA"/>
    <property type="match status" value="2"/>
</dbReference>
<feature type="domain" description="Helicase ATP-binding" evidence="8">
    <location>
        <begin position="281"/>
        <end position="474"/>
    </location>
</feature>
<feature type="domain" description="Helicase ATP-binding" evidence="8">
    <location>
        <begin position="1139"/>
        <end position="1314"/>
    </location>
</feature>
<dbReference type="RefSeq" id="XP_056035292.1">
    <property type="nucleotide sequence ID" value="XM_056179398.1"/>
</dbReference>
<dbReference type="PROSITE" id="PS51192">
    <property type="entry name" value="HELICASE_ATP_BIND_1"/>
    <property type="match status" value="2"/>
</dbReference>
<dbReference type="SMART" id="SM00490">
    <property type="entry name" value="HELICc"/>
    <property type="match status" value="2"/>
</dbReference>
<evidence type="ECO:0000256" key="3">
    <source>
        <dbReference type="ARBA" id="ARBA00022741"/>
    </source>
</evidence>
<dbReference type="KEGG" id="som:SOMG_00604"/>
<dbReference type="FunFam" id="3.40.50.300:FF:000102">
    <property type="entry name" value="RNA helicase, activating signal cointegrator 1"/>
    <property type="match status" value="1"/>
</dbReference>
<dbReference type="CDD" id="cd18020">
    <property type="entry name" value="DEXHc_ASCC3_1"/>
    <property type="match status" value="1"/>
</dbReference>
<evidence type="ECO:0000256" key="5">
    <source>
        <dbReference type="ARBA" id="ARBA00022806"/>
    </source>
</evidence>
<keyword evidence="4" id="KW-0378">Hydrolase</keyword>
<dbReference type="GO" id="GO:0003676">
    <property type="term" value="F:nucleic acid binding"/>
    <property type="evidence" value="ECO:0007669"/>
    <property type="project" value="InterPro"/>
</dbReference>
<proteinExistence type="inferred from homology"/>
<dbReference type="PANTHER" id="PTHR47961:SF13">
    <property type="entry name" value="ACTIVATING SIGNAL COINTEGRATOR 1 COMPLEX SUBUNIT 3"/>
    <property type="match status" value="1"/>
</dbReference>
<dbReference type="Pfam" id="PF02889">
    <property type="entry name" value="Sec63"/>
    <property type="match status" value="2"/>
</dbReference>
<reference evidence="10 11" key="1">
    <citation type="journal article" date="2023" name="G3 (Bethesda)">
        <title>A high-quality reference genome for the fission yeast Schizosaccharomyces osmophilus.</title>
        <authorList>
            <person name="Jia G.S."/>
            <person name="Zhang W.C."/>
            <person name="Liang Y."/>
            <person name="Liu X.H."/>
            <person name="Rhind N."/>
            <person name="Pidoux A."/>
            <person name="Brysch-Herzberg M."/>
            <person name="Du L.L."/>
        </authorList>
    </citation>
    <scope>NUCLEOTIDE SEQUENCE [LARGE SCALE GENOMIC DNA]</scope>
    <source>
        <strain evidence="10 11">CBS 15793</strain>
    </source>
</reference>
<dbReference type="PROSITE" id="PS51194">
    <property type="entry name" value="HELICASE_CTER"/>
    <property type="match status" value="2"/>
</dbReference>
<comment type="similarity">
    <text evidence="1">Belongs to the helicase family. SKI2 subfamily.</text>
</comment>
<dbReference type="FunFam" id="2.60.40.150:FF:000004">
    <property type="entry name" value="RNA helicase, activating signal cointegrator 1"/>
    <property type="match status" value="1"/>
</dbReference>
<dbReference type="Gene3D" id="3.40.50.300">
    <property type="entry name" value="P-loop containing nucleotide triphosphate hydrolases"/>
    <property type="match status" value="4"/>
</dbReference>
<dbReference type="Gene3D" id="2.60.40.150">
    <property type="entry name" value="C2 domain"/>
    <property type="match status" value="2"/>
</dbReference>
<evidence type="ECO:0000256" key="2">
    <source>
        <dbReference type="ARBA" id="ARBA00012552"/>
    </source>
</evidence>
<dbReference type="FunFam" id="3.40.50.300:FF:000062">
    <property type="entry name" value="U5 small nuclear ribonucleoprotein helicase"/>
    <property type="match status" value="1"/>
</dbReference>
<dbReference type="FunFam" id="1.10.3380.10:FF:000002">
    <property type="entry name" value="Activating signal cointegrator 1 complex subunit 3"/>
    <property type="match status" value="1"/>
</dbReference>
<name>A0AAE9W7W7_9SCHI</name>
<dbReference type="PIRSF" id="PIRSF039073">
    <property type="entry name" value="BRR2"/>
    <property type="match status" value="1"/>
</dbReference>
<dbReference type="Gene3D" id="1.10.150.20">
    <property type="entry name" value="5' to 3' exonuclease, C-terminal subdomain"/>
    <property type="match status" value="1"/>
</dbReference>
<dbReference type="InterPro" id="IPR014001">
    <property type="entry name" value="Helicase_ATP-bd"/>
</dbReference>
<dbReference type="FunFam" id="3.40.50.300:FF:000231">
    <property type="entry name" value="Activating signal cointegrator 1 complex subunit 3"/>
    <property type="match status" value="1"/>
</dbReference>
<keyword evidence="3" id="KW-0547">Nucleotide-binding</keyword>
<sequence>MELALKHVTNRLEKLDSNCFQDDIYTFEPKNVNSSLHSVGRTINDILDTTYTFLPKKVPIQENELVEDTISNLRWLKEKCETVCSTMDAELSPSTLFDSIVEALLSENDELTVQEDLINLVGFENVELLSQIFERSSLILQEYTSQSISMDEKASADPSVTHGQALLDSIRTKGPQFTRSKDNRGPLFTGQQVFESEKYPHVYGDKRLGNTISVIGKKFALPAGSQRDDYDKYEEITVPPAKHIPPMQSESPINVSSLDTLCKKTFMRYETLNRIQSLVFPVAYKTNENMLICAPTGAGKTDVALLTILQTISNFTEKLGLDEQNEERLRVLKDDFKIIYIAPMKALAAEVVEKMDKRLKWLGLKTRELTGDMQLTKSEIAETQIIVTTPEKWDVVTRKSVGDSQLTEKVRMVIIDEIHMLHDDRGAVIESLVARTQRFVETSQQMIRIVGLSATLPNYLDVADFLGVNRYKGLFYFSSAFRPCPIEHHFIGAKGSPKVVSTNVDEACFDKVLKLIREGHQVMIFVHSRKETVKSAIKIKEQFFHEGAADYLDCSTHEKYGLLQREVAKSKNKDLRELFKYGVGIHNAGMLRSDRHLTERLFSQGVLKILCCTATLAWGVNLPAYAVVIKGTQLYNPQKGSFVDLGVLDVLQIFGRAGRPQFENSAAAFIITSHDKLSHYVSVVTQQTPIESRFTERLVDNLNAEIALGTVTNVDEAVTWLGYTYLYIRMRRNPLIYGIAYDELLDDPLLGSKRRELIELAATRLAENQMIIFNKRNGYLSPKDLGRIASHFYISYQTVTTLNGLLKSKMSEADILSLLSQCTEFSQIKSRENEHKELESLMEHNAPCQLRDSISNTAGKVNVILQSYISQARVEDFTLTSDTNYVAQNAGRISRSLFEIALSRAWASAFTILNLSKSIEKRQWGFEHPLLQFDLPNDIAAKLENQYSNLSVEDLSEMSASELGDYVHNKKMGPTIKHCVSRLPLLGVEADLLPLTKNVLRLTLTINAKFTWDMKYHGNSQLFWIFVEDSDGLEILYHELLVLNRKSSTSPQLMSFTIPISDPLPSQLYIVAMSDRWIGAETVTPVSLSNVVLHEDSNPVTELLDLQPLPITALHNPVLEYICGKRFAFFNAVQTQFFHTVYHTDANVFVGAPTGSGKTMAAEFATWRAIQKNPSHKVIYIAPMKALVKERMSDWGSRLIEPMGLSMIELTGDTNLDTKTIMEANIIITTPEKWDGISRSWKTRKYVQDVSLVILDEIHLLGSDRGPILEMIVSRMNYIASQTNKGVRIVGLSTAVANANDLADWLNIKDGLFNFRHSVRPVPLEIYIDGFPGRAYCPRMMSMNKPAFQAIKTHSPTQPVLIFVSSRRQTRLTAKDLIAYCGLEDNPRRFLHMDDSELEMILSRVEDKNLKLALPFGMALHHAGLTEGDRKISEELFVNNKIQILIATSTLAWGVNTPAHLVIVKGTEYYDVKIEGYKDMDITDVLQMLGRAGRPQFDSSGVARIFVQDTKKSFYKHFLHSGFPVESYLHKVLDNHLNAEIASGTIDSIQGALDFLTWTYFYRRVYQNPIYYGAEGDDQDSVDKFLSGLIVSGFMELEKSACIYRVDEEDYAPTSLGKIVSYYYLFHHTVRNYVQKVKEEIDFQFALQLLCEATEFDDLAVRHNEDLINAEINKGLKYSAECLNLNMVDPHVKAFILSQAHIGRLKLPIDDYITDTLQVLDQVIRIIQAYIDVAAELGYSQVCLQYMTLLQCFKQACYPDELYRNALPGLHCNDEKDAMKIVYQFAGKSRENLEKGLSKNENVFDLSAAIEKLMAYPDLDIRVSQKESHKLYVSLRRKNKPLNPDFTISARFPKPQTEGFFVLIVDLATKELFAIRRASLSGKGQSNQLRLSLTCKLEIPEPCRGRKVKVIVVCDGYPLTYEQKFVLQE</sequence>
<evidence type="ECO:0000256" key="7">
    <source>
        <dbReference type="ARBA" id="ARBA00047984"/>
    </source>
</evidence>
<dbReference type="Gene3D" id="1.10.3380.10">
    <property type="entry name" value="Sec63 N-terminal domain-like domain"/>
    <property type="match status" value="2"/>
</dbReference>
<dbReference type="Gene3D" id="1.10.10.10">
    <property type="entry name" value="Winged helix-like DNA-binding domain superfamily/Winged helix DNA-binding domain"/>
    <property type="match status" value="2"/>
</dbReference>
<dbReference type="EC" id="3.6.4.13" evidence="2"/>
<feature type="domain" description="Helicase C-terminal" evidence="9">
    <location>
        <begin position="508"/>
        <end position="718"/>
    </location>
</feature>
<keyword evidence="6" id="KW-0067">ATP-binding</keyword>
<dbReference type="GO" id="GO:0003724">
    <property type="term" value="F:RNA helicase activity"/>
    <property type="evidence" value="ECO:0007669"/>
    <property type="project" value="UniProtKB-EC"/>
</dbReference>
<organism evidence="10 11">
    <name type="scientific">Schizosaccharomyces osmophilus</name>
    <dbReference type="NCBI Taxonomy" id="2545709"/>
    <lineage>
        <taxon>Eukaryota</taxon>
        <taxon>Fungi</taxon>
        <taxon>Dikarya</taxon>
        <taxon>Ascomycota</taxon>
        <taxon>Taphrinomycotina</taxon>
        <taxon>Schizosaccharomycetes</taxon>
        <taxon>Schizosaccharomycetales</taxon>
        <taxon>Schizosaccharomycetaceae</taxon>
        <taxon>Schizosaccharomyces</taxon>
    </lineage>
</organism>
<dbReference type="CDD" id="cd18795">
    <property type="entry name" value="SF2_C_Ski2"/>
    <property type="match status" value="2"/>
</dbReference>
<evidence type="ECO:0000259" key="9">
    <source>
        <dbReference type="PROSITE" id="PS51194"/>
    </source>
</evidence>
<dbReference type="GO" id="GO:0005524">
    <property type="term" value="F:ATP binding"/>
    <property type="evidence" value="ECO:0007669"/>
    <property type="project" value="UniProtKB-KW"/>
</dbReference>
<feature type="domain" description="Helicase C-terminal" evidence="9">
    <location>
        <begin position="1346"/>
        <end position="1541"/>
    </location>
</feature>
<dbReference type="InterPro" id="IPR001650">
    <property type="entry name" value="Helicase_C-like"/>
</dbReference>
<evidence type="ECO:0000259" key="8">
    <source>
        <dbReference type="PROSITE" id="PS51192"/>
    </source>
</evidence>
<evidence type="ECO:0000256" key="4">
    <source>
        <dbReference type="ARBA" id="ARBA00022801"/>
    </source>
</evidence>
<dbReference type="InterPro" id="IPR036388">
    <property type="entry name" value="WH-like_DNA-bd_sf"/>
</dbReference>
<protein>
    <recommendedName>
        <fullName evidence="2">RNA helicase</fullName>
        <ecNumber evidence="2">3.6.4.13</ecNumber>
    </recommendedName>
</protein>
<dbReference type="GeneID" id="80874087"/>
<dbReference type="SMART" id="SM00973">
    <property type="entry name" value="Sec63"/>
    <property type="match status" value="2"/>
</dbReference>
<dbReference type="FunFam" id="1.10.10.10:FF:000012">
    <property type="entry name" value="U5 small nuclear ribonucleoprotein helicase"/>
    <property type="match status" value="1"/>
</dbReference>